<evidence type="ECO:0000256" key="1">
    <source>
        <dbReference type="SAM" id="Coils"/>
    </source>
</evidence>
<keyword evidence="1" id="KW-0175">Coiled coil</keyword>
<name>A0A834XQY0_APHGI</name>
<evidence type="ECO:0000256" key="2">
    <source>
        <dbReference type="SAM" id="MobiDB-lite"/>
    </source>
</evidence>
<feature type="coiled-coil region" evidence="1">
    <location>
        <begin position="69"/>
        <end position="96"/>
    </location>
</feature>
<evidence type="ECO:0000313" key="5">
    <source>
        <dbReference type="EMBL" id="KAF7990912.1"/>
    </source>
</evidence>
<feature type="compositionally biased region" description="Polar residues" evidence="2">
    <location>
        <begin position="259"/>
        <end position="269"/>
    </location>
</feature>
<feature type="domain" description="W2" evidence="3">
    <location>
        <begin position="484"/>
        <end position="662"/>
    </location>
</feature>
<accession>A0A834XQY0</accession>
<sequence length="682" mass="78643">MKKSKYESLWESPKHDKTFSDAIEVSLYRLQKKKLLIDSTEDEISDQSIRLGVKIFKAIMNVRKSFLMKEKLKELNVKLKENKEEEEISEDDIQNESMCIDHQQVSETLDKHQKSFVYEISESESDVPEMNNDQTINNSTYSLGYDEEVEEYSTMDENQMLLSNDNNKLKCTSSAVILSEQNIQQVDTGGVKRKLMDNDSNLLTTQNKRLCVVETSINQQSGPSSTSAPKNYALKEKTLDNNNGSRQYQLRSDSRENLETTTRSQSMSVPPQHLVEPENEWNSETYQENEVYNDDISTEELYKKIRGILNKLTPHNIDKMIAMYQLQDKLDNSTYPYFIRKSFEIILVGPSSAREKYCILFAQMIINNIFPLSVFQSEYDKMFEEIESLDIYLAPTFWTSRAELLKPLVICDAHPMKELIRTTSVLKNMGFVGKLVGELLRLLVESEGPSTITEKWNASGIEWTDLLDTSLEDPDDIIEKYNLQFLTFGVTDPPNEKLLDLLRESDIANAIQWITENVDEEKSRKPKFIRTLFTGILESAIEPVEDSRYFCGAMAPYHFDRIKIMHLLSIMRHYIDSNLKSELQCLYAMSDVMHKYGNLSSFGGFLIHQLHEEKIISDNGFLAWHSCTNKSESIGHVEAVNCLINQPFWIELQRSFNNSEDEAWNDFINNLGTAKFGVIAVQ</sequence>
<dbReference type="AlphaFoldDB" id="A0A834XQY0"/>
<dbReference type="Gene3D" id="1.25.40.180">
    <property type="match status" value="2"/>
</dbReference>
<comment type="caution">
    <text evidence="5">The sequence shown here is derived from an EMBL/GenBank/DDBJ whole genome shotgun (WGS) entry which is preliminary data.</text>
</comment>
<dbReference type="InterPro" id="IPR003891">
    <property type="entry name" value="Initiation_fac_eIF4g_MI"/>
</dbReference>
<dbReference type="InterPro" id="IPR003307">
    <property type="entry name" value="W2_domain"/>
</dbReference>
<evidence type="ECO:0000259" key="4">
    <source>
        <dbReference type="PROSITE" id="PS51366"/>
    </source>
</evidence>
<dbReference type="Proteomes" id="UP000639338">
    <property type="component" value="Unassembled WGS sequence"/>
</dbReference>
<gene>
    <name evidence="5" type="ORF">HCN44_000717</name>
</gene>
<reference evidence="5 6" key="1">
    <citation type="submission" date="2020-08" db="EMBL/GenBank/DDBJ databases">
        <title>Aphidius gifuensis genome sequencing and assembly.</title>
        <authorList>
            <person name="Du Z."/>
        </authorList>
    </citation>
    <scope>NUCLEOTIDE SEQUENCE [LARGE SCALE GENOMIC DNA]</scope>
    <source>
        <strain evidence="5">YNYX2018</strain>
        <tissue evidence="5">Adults</tissue>
    </source>
</reference>
<dbReference type="InterPro" id="IPR016024">
    <property type="entry name" value="ARM-type_fold"/>
</dbReference>
<proteinExistence type="predicted"/>
<evidence type="ECO:0000259" key="3">
    <source>
        <dbReference type="PROSITE" id="PS51363"/>
    </source>
</evidence>
<dbReference type="OrthoDB" id="514777at2759"/>
<dbReference type="EMBL" id="JACMRX010000004">
    <property type="protein sequence ID" value="KAF7990912.1"/>
    <property type="molecule type" value="Genomic_DNA"/>
</dbReference>
<organism evidence="5 6">
    <name type="scientific">Aphidius gifuensis</name>
    <name type="common">Parasitoid wasp</name>
    <dbReference type="NCBI Taxonomy" id="684658"/>
    <lineage>
        <taxon>Eukaryota</taxon>
        <taxon>Metazoa</taxon>
        <taxon>Ecdysozoa</taxon>
        <taxon>Arthropoda</taxon>
        <taxon>Hexapoda</taxon>
        <taxon>Insecta</taxon>
        <taxon>Pterygota</taxon>
        <taxon>Neoptera</taxon>
        <taxon>Endopterygota</taxon>
        <taxon>Hymenoptera</taxon>
        <taxon>Apocrita</taxon>
        <taxon>Ichneumonoidea</taxon>
        <taxon>Braconidae</taxon>
        <taxon>Aphidiinae</taxon>
        <taxon>Aphidius</taxon>
    </lineage>
</organism>
<dbReference type="SUPFAM" id="SSF48371">
    <property type="entry name" value="ARM repeat"/>
    <property type="match status" value="2"/>
</dbReference>
<evidence type="ECO:0000313" key="6">
    <source>
        <dbReference type="Proteomes" id="UP000639338"/>
    </source>
</evidence>
<feature type="compositionally biased region" description="Polar residues" evidence="2">
    <location>
        <begin position="240"/>
        <end position="251"/>
    </location>
</feature>
<dbReference type="PROSITE" id="PS51366">
    <property type="entry name" value="MI"/>
    <property type="match status" value="1"/>
</dbReference>
<feature type="region of interest" description="Disordered" evidence="2">
    <location>
        <begin position="236"/>
        <end position="278"/>
    </location>
</feature>
<feature type="domain" description="MI" evidence="4">
    <location>
        <begin position="300"/>
        <end position="424"/>
    </location>
</feature>
<dbReference type="PROSITE" id="PS51363">
    <property type="entry name" value="W2"/>
    <property type="match status" value="1"/>
</dbReference>
<keyword evidence="6" id="KW-1185">Reference proteome</keyword>
<protein>
    <submittedName>
        <fullName evidence="5">Uncharacterized protein</fullName>
    </submittedName>
</protein>